<dbReference type="EMBL" id="LLXJ01003028">
    <property type="protein sequence ID" value="PKB97705.1"/>
    <property type="molecule type" value="Genomic_DNA"/>
</dbReference>
<sequence length="212" mass="24845">MKEESNYPKSPFIKLFDEKKSFNYKIIKEGTYPPAEQLFECSIEYVEAKPLFRIRFGTNFSREVYSLETSTDAACKYYQELMKDQNTTNKGKISDPLLFGLKLLSIEKERKTRPLEINSRIRPFSELSYSTKRCKMLSLSQHILDIVEAEKENKFHPTDQIELNQIKFKTCNGLYEINFGQLDKMKEIKKIEAVVKSLDKGYISREAYRSLA</sequence>
<dbReference type="Proteomes" id="UP000232722">
    <property type="component" value="Unassembled WGS sequence"/>
</dbReference>
<accession>A0A2N0NT29</accession>
<name>A0A2N0NT29_9GLOM</name>
<reference evidence="1 2" key="2">
    <citation type="submission" date="2017-09" db="EMBL/GenBank/DDBJ databases">
        <title>Extensive intraspecific genome diversity in a model arbuscular mycorrhizal fungus.</title>
        <authorList>
            <person name="Chen E.C."/>
            <person name="Morin E."/>
            <person name="Beaudet D."/>
            <person name="Noel J."/>
            <person name="Ndikumana S."/>
            <person name="Charron P."/>
            <person name="St-Onge C."/>
            <person name="Giorgi J."/>
            <person name="Grigoriev I.V."/>
            <person name="Roux C."/>
            <person name="Martin F.M."/>
            <person name="Corradi N."/>
        </authorList>
    </citation>
    <scope>NUCLEOTIDE SEQUENCE [LARGE SCALE GENOMIC DNA]</scope>
    <source>
        <strain evidence="1 2">A5</strain>
    </source>
</reference>
<gene>
    <name evidence="1" type="ORF">RhiirA5_432631</name>
</gene>
<dbReference type="VEuPathDB" id="FungiDB:FUN_000114"/>
<dbReference type="AlphaFoldDB" id="A0A2N0NT29"/>
<reference evidence="1 2" key="1">
    <citation type="submission" date="2016-04" db="EMBL/GenBank/DDBJ databases">
        <title>Genome analyses suggest a sexual origin of heterokaryosis in a supposedly ancient asexual fungus.</title>
        <authorList>
            <person name="Ropars J."/>
            <person name="Sedzielewska K."/>
            <person name="Noel J."/>
            <person name="Charron P."/>
            <person name="Farinelli L."/>
            <person name="Marton T."/>
            <person name="Kruger M."/>
            <person name="Pelin A."/>
            <person name="Brachmann A."/>
            <person name="Corradi N."/>
        </authorList>
    </citation>
    <scope>NUCLEOTIDE SEQUENCE [LARGE SCALE GENOMIC DNA]</scope>
    <source>
        <strain evidence="1 2">A5</strain>
    </source>
</reference>
<organism evidence="1 2">
    <name type="scientific">Rhizophagus irregularis</name>
    <dbReference type="NCBI Taxonomy" id="588596"/>
    <lineage>
        <taxon>Eukaryota</taxon>
        <taxon>Fungi</taxon>
        <taxon>Fungi incertae sedis</taxon>
        <taxon>Mucoromycota</taxon>
        <taxon>Glomeromycotina</taxon>
        <taxon>Glomeromycetes</taxon>
        <taxon>Glomerales</taxon>
        <taxon>Glomeraceae</taxon>
        <taxon>Rhizophagus</taxon>
    </lineage>
</organism>
<comment type="caution">
    <text evidence="1">The sequence shown here is derived from an EMBL/GenBank/DDBJ whole genome shotgun (WGS) entry which is preliminary data.</text>
</comment>
<proteinExistence type="predicted"/>
<dbReference type="VEuPathDB" id="FungiDB:RhiirFUN_024672"/>
<protein>
    <submittedName>
        <fullName evidence="1">Uncharacterized protein</fullName>
    </submittedName>
</protein>
<evidence type="ECO:0000313" key="1">
    <source>
        <dbReference type="EMBL" id="PKB97705.1"/>
    </source>
</evidence>
<evidence type="ECO:0000313" key="2">
    <source>
        <dbReference type="Proteomes" id="UP000232722"/>
    </source>
</evidence>